<dbReference type="Proteomes" id="UP000053695">
    <property type="component" value="Unassembled WGS sequence"/>
</dbReference>
<name>N6UTT2_9EURY</name>
<accession>N6UTT2</accession>
<dbReference type="AlphaFoldDB" id="N6UTT2"/>
<evidence type="ECO:0000313" key="2">
    <source>
        <dbReference type="EMBL" id="ENN95754.1"/>
    </source>
</evidence>
<dbReference type="STRING" id="1069083.GCA_000371805_00545"/>
<protein>
    <submittedName>
        <fullName evidence="2">Uncharacterized protein</fullName>
    </submittedName>
</protein>
<dbReference type="OrthoDB" id="65927at2157"/>
<evidence type="ECO:0000313" key="3">
    <source>
        <dbReference type="Proteomes" id="UP000053695"/>
    </source>
</evidence>
<dbReference type="EMBL" id="APMM01000049">
    <property type="protein sequence ID" value="ENN95754.1"/>
    <property type="molecule type" value="Genomic_DNA"/>
</dbReference>
<dbReference type="RefSeq" id="WP_004593251.1">
    <property type="nucleotide sequence ID" value="NZ_APMM01000049.1"/>
</dbReference>
<keyword evidence="3" id="KW-1185">Reference proteome</keyword>
<gene>
    <name evidence="2" type="ORF">J422_06130</name>
</gene>
<keyword evidence="1" id="KW-0472">Membrane</keyword>
<reference evidence="2 3" key="1">
    <citation type="journal article" date="2013" name="Genome Announc.">
        <title>Draft Genome Sequence of a Highly Flagellated, Fast-Swimming Archaeon, Methanocaldococcus villosus Strain KIN24-T80 (DSM 22612).</title>
        <authorList>
            <person name="Thennarasu S."/>
            <person name="Polireddy D."/>
            <person name="Antony A."/>
            <person name="Yada M.R."/>
            <person name="Algarawi S."/>
            <person name="Sivakumar N."/>
        </authorList>
    </citation>
    <scope>NUCLEOTIDE SEQUENCE [LARGE SCALE GENOMIC DNA]</scope>
    <source>
        <strain evidence="2 3">KIN24-T80</strain>
    </source>
</reference>
<keyword evidence="1" id="KW-1133">Transmembrane helix</keyword>
<proteinExistence type="predicted"/>
<organism evidence="2 3">
    <name type="scientific">Methanocaldococcus villosus KIN24-T80</name>
    <dbReference type="NCBI Taxonomy" id="1069083"/>
    <lineage>
        <taxon>Archaea</taxon>
        <taxon>Methanobacteriati</taxon>
        <taxon>Methanobacteriota</taxon>
        <taxon>Methanomada group</taxon>
        <taxon>Methanococci</taxon>
        <taxon>Methanococcales</taxon>
        <taxon>Methanocaldococcaceae</taxon>
        <taxon>Methanocaldococcus</taxon>
    </lineage>
</organism>
<feature type="transmembrane region" description="Helical" evidence="1">
    <location>
        <begin position="26"/>
        <end position="46"/>
    </location>
</feature>
<sequence>MDENKQKLHYIIYLLTRDDKKWVRQIVVFALIYYFIKLKVLSYTYAPMPYIWQDKIKFINISYDALEDLNFLLDNGYISEILLSIKGLNEFIVGYKIGKSLNYNFSEKDKEIIEKTILDENGNLKEIIITENGIKIKSKEGDLDIILTELERIKYKSKSYIMKVSLWDIKP</sequence>
<dbReference type="PATRIC" id="fig|1069083.5.peg.1194"/>
<comment type="caution">
    <text evidence="2">The sequence shown here is derived from an EMBL/GenBank/DDBJ whole genome shotgun (WGS) entry which is preliminary data.</text>
</comment>
<keyword evidence="1" id="KW-0812">Transmembrane</keyword>
<evidence type="ECO:0000256" key="1">
    <source>
        <dbReference type="SAM" id="Phobius"/>
    </source>
</evidence>